<gene>
    <name evidence="1" type="ORF">BU251_02165</name>
</gene>
<keyword evidence="2" id="KW-1185">Reference proteome</keyword>
<evidence type="ECO:0000313" key="1">
    <source>
        <dbReference type="EMBL" id="QAT16620.1"/>
    </source>
</evidence>
<dbReference type="AlphaFoldDB" id="A0A410P3B7"/>
<reference evidence="1 2" key="1">
    <citation type="submission" date="2017-01" db="EMBL/GenBank/DDBJ databases">
        <title>First insights into the biology of 'candidatus Vampirococcus archaeovorus'.</title>
        <authorList>
            <person name="Kizina J."/>
            <person name="Jordan S."/>
            <person name="Stueber K."/>
            <person name="Reinhardt R."/>
            <person name="Harder J."/>
        </authorList>
    </citation>
    <scope>NUCLEOTIDE SEQUENCE [LARGE SCALE GENOMIC DNA]</scope>
    <source>
        <strain evidence="1 2">LiM</strain>
    </source>
</reference>
<evidence type="ECO:0000313" key="2">
    <source>
        <dbReference type="Proteomes" id="UP000287243"/>
    </source>
</evidence>
<name>A0A410P3B7_VELA1</name>
<protein>
    <submittedName>
        <fullName evidence="1">Uncharacterized protein</fullName>
    </submittedName>
</protein>
<accession>A0A410P3B7</accession>
<dbReference type="EMBL" id="CP019384">
    <property type="protein sequence ID" value="QAT16620.1"/>
    <property type="molecule type" value="Genomic_DNA"/>
</dbReference>
<proteinExistence type="predicted"/>
<dbReference type="KEGG" id="vai:BU251_02165"/>
<sequence length="110" mass="12604">MSLAISCCCGCSQPLRTLIAVGDEQKEQAVYVRQEQARFKALLRDIHRGRLLPGLRQERVLARYGEPVLREGKTFLYRDPVAFFDTPKVYLEFDETDLLSSIKVVTDEKP</sequence>
<organism evidence="1 2">
    <name type="scientific">Velamenicoccus archaeovorus</name>
    <dbReference type="NCBI Taxonomy" id="1930593"/>
    <lineage>
        <taxon>Bacteria</taxon>
        <taxon>Pseudomonadati</taxon>
        <taxon>Candidatus Omnitrophota</taxon>
        <taxon>Candidatus Velamenicoccus</taxon>
    </lineage>
</organism>
<dbReference type="Proteomes" id="UP000287243">
    <property type="component" value="Chromosome"/>
</dbReference>